<proteinExistence type="inferred from homology"/>
<name>A0AAC9NYU8_9HYPH</name>
<keyword evidence="12" id="KW-1185">Reference proteome</keyword>
<comment type="function">
    <text evidence="9">Part of the tripartite ATP-independent periplasmic (TRAP) transport system.</text>
</comment>
<feature type="transmembrane region" description="Helical" evidence="9">
    <location>
        <begin position="56"/>
        <end position="75"/>
    </location>
</feature>
<evidence type="ECO:0000256" key="2">
    <source>
        <dbReference type="ARBA" id="ARBA00022448"/>
    </source>
</evidence>
<evidence type="ECO:0000313" key="12">
    <source>
        <dbReference type="Proteomes" id="UP000182703"/>
    </source>
</evidence>
<gene>
    <name evidence="11" type="ORF">BOQ54_11015</name>
</gene>
<feature type="transmembrane region" description="Helical" evidence="9">
    <location>
        <begin position="96"/>
        <end position="116"/>
    </location>
</feature>
<comment type="subcellular location">
    <subcellularLocation>
        <location evidence="1 9">Cell inner membrane</location>
        <topology evidence="1 9">Multi-pass membrane protein</topology>
    </subcellularLocation>
</comment>
<feature type="transmembrane region" description="Helical" evidence="9">
    <location>
        <begin position="136"/>
        <end position="155"/>
    </location>
</feature>
<keyword evidence="4 9" id="KW-0997">Cell inner membrane</keyword>
<dbReference type="Pfam" id="PF04290">
    <property type="entry name" value="DctQ"/>
    <property type="match status" value="1"/>
</dbReference>
<evidence type="ECO:0000256" key="5">
    <source>
        <dbReference type="ARBA" id="ARBA00022692"/>
    </source>
</evidence>
<evidence type="ECO:0000259" key="10">
    <source>
        <dbReference type="Pfam" id="PF04290"/>
    </source>
</evidence>
<dbReference type="EMBL" id="CP018095">
    <property type="protein sequence ID" value="APF37792.1"/>
    <property type="molecule type" value="Genomic_DNA"/>
</dbReference>
<keyword evidence="7 9" id="KW-0472">Membrane</keyword>
<dbReference type="KEGG" id="cdq:BOQ54_11015"/>
<keyword evidence="5 9" id="KW-0812">Transmembrane</keyword>
<reference evidence="11 12" key="1">
    <citation type="submission" date="2016-11" db="EMBL/GenBank/DDBJ databases">
        <title>Complete genome sequence of the aerobically denitrifying bacterium Chelatococcus daeguensis TAD1.</title>
        <authorList>
            <person name="Yang Y."/>
            <person name="Huang S."/>
            <person name="Lin E."/>
        </authorList>
    </citation>
    <scope>NUCLEOTIDE SEQUENCE [LARGE SCALE GENOMIC DNA]</scope>
    <source>
        <strain evidence="11 12">TAD1</strain>
    </source>
</reference>
<feature type="transmembrane region" description="Helical" evidence="9">
    <location>
        <begin position="12"/>
        <end position="36"/>
    </location>
</feature>
<evidence type="ECO:0000256" key="3">
    <source>
        <dbReference type="ARBA" id="ARBA00022475"/>
    </source>
</evidence>
<keyword evidence="3" id="KW-1003">Cell membrane</keyword>
<dbReference type="RefSeq" id="WP_071923924.1">
    <property type="nucleotide sequence ID" value="NZ_CP018095.1"/>
</dbReference>
<evidence type="ECO:0000256" key="6">
    <source>
        <dbReference type="ARBA" id="ARBA00022989"/>
    </source>
</evidence>
<evidence type="ECO:0000256" key="9">
    <source>
        <dbReference type="RuleBase" id="RU369079"/>
    </source>
</evidence>
<protein>
    <recommendedName>
        <fullName evidence="9">TRAP transporter small permease protein</fullName>
    </recommendedName>
</protein>
<comment type="similarity">
    <text evidence="8 9">Belongs to the TRAP transporter small permease family.</text>
</comment>
<evidence type="ECO:0000256" key="7">
    <source>
        <dbReference type="ARBA" id="ARBA00023136"/>
    </source>
</evidence>
<dbReference type="PANTHER" id="PTHR35011:SF11">
    <property type="entry name" value="TRAP TRANSPORTER SMALL PERMEASE PROTEIN"/>
    <property type="match status" value="1"/>
</dbReference>
<evidence type="ECO:0000256" key="4">
    <source>
        <dbReference type="ARBA" id="ARBA00022519"/>
    </source>
</evidence>
<evidence type="ECO:0000256" key="1">
    <source>
        <dbReference type="ARBA" id="ARBA00004429"/>
    </source>
</evidence>
<comment type="subunit">
    <text evidence="9">The complex comprises the extracytoplasmic solute receptor protein and the two transmembrane proteins.</text>
</comment>
<dbReference type="GO" id="GO:0022857">
    <property type="term" value="F:transmembrane transporter activity"/>
    <property type="evidence" value="ECO:0007669"/>
    <property type="project" value="UniProtKB-UniRule"/>
</dbReference>
<organism evidence="11 12">
    <name type="scientific">Chelatococcus daeguensis</name>
    <dbReference type="NCBI Taxonomy" id="444444"/>
    <lineage>
        <taxon>Bacteria</taxon>
        <taxon>Pseudomonadati</taxon>
        <taxon>Pseudomonadota</taxon>
        <taxon>Alphaproteobacteria</taxon>
        <taxon>Hyphomicrobiales</taxon>
        <taxon>Chelatococcaceae</taxon>
        <taxon>Chelatococcus</taxon>
    </lineage>
</organism>
<evidence type="ECO:0000256" key="8">
    <source>
        <dbReference type="ARBA" id="ARBA00038436"/>
    </source>
</evidence>
<dbReference type="GO" id="GO:0015740">
    <property type="term" value="P:C4-dicarboxylate transport"/>
    <property type="evidence" value="ECO:0007669"/>
    <property type="project" value="TreeGrafter"/>
</dbReference>
<dbReference type="Proteomes" id="UP000182703">
    <property type="component" value="Chromosome"/>
</dbReference>
<dbReference type="AlphaFoldDB" id="A0AAC9NYU8"/>
<accession>A0AAC9NYU8</accession>
<feature type="domain" description="Tripartite ATP-independent periplasmic transporters DctQ component" evidence="10">
    <location>
        <begin position="30"/>
        <end position="158"/>
    </location>
</feature>
<dbReference type="InterPro" id="IPR055348">
    <property type="entry name" value="DctQ"/>
</dbReference>
<dbReference type="GO" id="GO:0005886">
    <property type="term" value="C:plasma membrane"/>
    <property type="evidence" value="ECO:0007669"/>
    <property type="project" value="UniProtKB-SubCell"/>
</dbReference>
<dbReference type="InterPro" id="IPR007387">
    <property type="entry name" value="TRAP_DctQ"/>
</dbReference>
<dbReference type="PANTHER" id="PTHR35011">
    <property type="entry name" value="2,3-DIKETO-L-GULONATE TRAP TRANSPORTER SMALL PERMEASE PROTEIN YIAM"/>
    <property type="match status" value="1"/>
</dbReference>
<keyword evidence="6 9" id="KW-1133">Transmembrane helix</keyword>
<keyword evidence="2 9" id="KW-0813">Transport</keyword>
<evidence type="ECO:0000313" key="11">
    <source>
        <dbReference type="EMBL" id="APF37792.1"/>
    </source>
</evidence>
<sequence length="177" mass="19046">MTSILTSLHRLLRVLSTVALWLSAAGLVAMTAAVAWQVFGRYVLNDTPSWTEPISLLLMSWFILLGAAVGVRENFHLGLDIVRFFAPDRMARFMDGISLVAITGFGIAMAWFGWTLVVGTWSATIPVLGIPGGIDYLPLVVGGGLIALFAVERLVGMIAHPREDIVAAKTAADLEAH</sequence>